<keyword evidence="3" id="KW-1185">Reference proteome</keyword>
<reference evidence="2 3" key="1">
    <citation type="submission" date="2019-12" db="EMBL/GenBank/DDBJ databases">
        <title>Novel species isolated from a subtropical stream in China.</title>
        <authorList>
            <person name="Lu H."/>
        </authorList>
    </citation>
    <scope>NUCLEOTIDE SEQUENCE [LARGE SCALE GENOMIC DNA]</scope>
    <source>
        <strain evidence="2 3">CY42W</strain>
    </source>
</reference>
<accession>A0ABW9VUZ0</accession>
<dbReference type="Proteomes" id="UP000642144">
    <property type="component" value="Unassembled WGS sequence"/>
</dbReference>
<organism evidence="2 3">
    <name type="scientific">Duganella levis</name>
    <dbReference type="NCBI Taxonomy" id="2692169"/>
    <lineage>
        <taxon>Bacteria</taxon>
        <taxon>Pseudomonadati</taxon>
        <taxon>Pseudomonadota</taxon>
        <taxon>Betaproteobacteria</taxon>
        <taxon>Burkholderiales</taxon>
        <taxon>Oxalobacteraceae</taxon>
        <taxon>Telluria group</taxon>
        <taxon>Duganella</taxon>
    </lineage>
</organism>
<keyword evidence="1" id="KW-0732">Signal</keyword>
<feature type="signal peptide" evidence="1">
    <location>
        <begin position="1"/>
        <end position="26"/>
    </location>
</feature>
<evidence type="ECO:0008006" key="4">
    <source>
        <dbReference type="Google" id="ProtNLM"/>
    </source>
</evidence>
<feature type="chain" id="PRO_5046795983" description="PEP-CTERM sorting domain-containing protein" evidence="1">
    <location>
        <begin position="27"/>
        <end position="175"/>
    </location>
</feature>
<proteinExistence type="predicted"/>
<gene>
    <name evidence="2" type="ORF">GTP69_03465</name>
</gene>
<dbReference type="RefSeq" id="WP_161053578.1">
    <property type="nucleotide sequence ID" value="NZ_WWCT01000002.1"/>
</dbReference>
<evidence type="ECO:0000313" key="2">
    <source>
        <dbReference type="EMBL" id="MYN25457.1"/>
    </source>
</evidence>
<dbReference type="EMBL" id="WWCT01000002">
    <property type="protein sequence ID" value="MYN25457.1"/>
    <property type="molecule type" value="Genomic_DNA"/>
</dbReference>
<name>A0ABW9VUZ0_9BURK</name>
<evidence type="ECO:0000313" key="3">
    <source>
        <dbReference type="Proteomes" id="UP000642144"/>
    </source>
</evidence>
<protein>
    <recommendedName>
        <fullName evidence="4">PEP-CTERM sorting domain-containing protein</fullName>
    </recommendedName>
</protein>
<comment type="caution">
    <text evidence="2">The sequence shown here is derived from an EMBL/GenBank/DDBJ whole genome shotgun (WGS) entry which is preliminary data.</text>
</comment>
<sequence length="175" mass="18601">MNWNIKQIFSSAAVAASLLFVGAADATTLSFVVTGDYSASWTMDSQPTPISAYDGNSFVLLMGGNYAYSPSYHAFITFRNDIWGGGLSIEGDSGYGFPLLLLNTYSPSPQLYSGTEGAPVFATGAYALTGYSKPNVYWGNFTLTISAVPEVETYAMLIAGLSVVGVAARRRKKPA</sequence>
<evidence type="ECO:0000256" key="1">
    <source>
        <dbReference type="SAM" id="SignalP"/>
    </source>
</evidence>